<name>A0ABP3AKV1_MYCUL</name>
<keyword evidence="2" id="KW-1185">Reference proteome</keyword>
<gene>
    <name evidence="1" type="ORF">I551_1975</name>
</gene>
<dbReference type="SUPFAM" id="SSF53474">
    <property type="entry name" value="alpha/beta-Hydrolases"/>
    <property type="match status" value="1"/>
</dbReference>
<comment type="caution">
    <text evidence="1">The sequence shown here is derived from an EMBL/GenBank/DDBJ whole genome shotgun (WGS) entry which is preliminary data.</text>
</comment>
<dbReference type="InterPro" id="IPR029058">
    <property type="entry name" value="AB_hydrolase_fold"/>
</dbReference>
<dbReference type="Gene3D" id="3.40.50.1820">
    <property type="entry name" value="alpha/beta hydrolase"/>
    <property type="match status" value="1"/>
</dbReference>
<dbReference type="EMBL" id="JAOL01000087">
    <property type="protein sequence ID" value="EUA91629.1"/>
    <property type="molecule type" value="Genomic_DNA"/>
</dbReference>
<evidence type="ECO:0000313" key="2">
    <source>
        <dbReference type="Proteomes" id="UP000020681"/>
    </source>
</evidence>
<sequence length="83" mass="9047">MDYLHHTGVTRIALTGISLGGYTSALVSSVENRLEAVIPNCPVVTPAELFEQWFPASKLVRLGLCLSSISRGELDAGWRFTAR</sequence>
<reference evidence="1 2" key="1">
    <citation type="submission" date="2014-01" db="EMBL/GenBank/DDBJ databases">
        <authorList>
            <person name="Dobos K."/>
            <person name="Lenaerts A."/>
            <person name="Ordway D."/>
            <person name="DeGroote M.A."/>
            <person name="Parker T."/>
            <person name="Sizemore C."/>
            <person name="Tallon L.J."/>
            <person name="Sadzewicz L.K."/>
            <person name="Sengamalay N."/>
            <person name="Fraser C.M."/>
            <person name="Hine E."/>
            <person name="Shefchek K.A."/>
            <person name="Das S.P."/>
            <person name="Tettelin H."/>
        </authorList>
    </citation>
    <scope>NUCLEOTIDE SEQUENCE [LARGE SCALE GENOMIC DNA]</scope>
    <source>
        <strain evidence="1 2">Harvey</strain>
    </source>
</reference>
<evidence type="ECO:0000313" key="1">
    <source>
        <dbReference type="EMBL" id="EUA91629.1"/>
    </source>
</evidence>
<proteinExistence type="predicted"/>
<protein>
    <recommendedName>
        <fullName evidence="3">Alpha/beta hydrolase family protein</fullName>
    </recommendedName>
</protein>
<dbReference type="Proteomes" id="UP000020681">
    <property type="component" value="Unassembled WGS sequence"/>
</dbReference>
<accession>A0ABP3AKV1</accession>
<organism evidence="1 2">
    <name type="scientific">Mycobacterium ulcerans str. Harvey</name>
    <dbReference type="NCBI Taxonomy" id="1299332"/>
    <lineage>
        <taxon>Bacteria</taxon>
        <taxon>Bacillati</taxon>
        <taxon>Actinomycetota</taxon>
        <taxon>Actinomycetes</taxon>
        <taxon>Mycobacteriales</taxon>
        <taxon>Mycobacteriaceae</taxon>
        <taxon>Mycobacterium</taxon>
        <taxon>Mycobacterium ulcerans group</taxon>
    </lineage>
</organism>
<evidence type="ECO:0008006" key="3">
    <source>
        <dbReference type="Google" id="ProtNLM"/>
    </source>
</evidence>